<dbReference type="AlphaFoldDB" id="A0A9D7SH48"/>
<evidence type="ECO:0000313" key="2">
    <source>
        <dbReference type="EMBL" id="MBK9797587.1"/>
    </source>
</evidence>
<keyword evidence="1" id="KW-0732">Signal</keyword>
<dbReference type="Gene3D" id="3.40.50.2300">
    <property type="match status" value="1"/>
</dbReference>
<feature type="signal peptide" evidence="1">
    <location>
        <begin position="1"/>
        <end position="19"/>
    </location>
</feature>
<dbReference type="Proteomes" id="UP000886657">
    <property type="component" value="Unassembled WGS sequence"/>
</dbReference>
<dbReference type="EMBL" id="JADKIO010000010">
    <property type="protein sequence ID" value="MBK9797587.1"/>
    <property type="molecule type" value="Genomic_DNA"/>
</dbReference>
<comment type="caution">
    <text evidence="2">The sequence shown here is derived from an EMBL/GenBank/DDBJ whole genome shotgun (WGS) entry which is preliminary data.</text>
</comment>
<reference evidence="2" key="1">
    <citation type="submission" date="2020-10" db="EMBL/GenBank/DDBJ databases">
        <title>Connecting structure to function with the recovery of over 1000 high-quality activated sludge metagenome-assembled genomes encoding full-length rRNA genes using long-read sequencing.</title>
        <authorList>
            <person name="Singleton C.M."/>
            <person name="Petriglieri F."/>
            <person name="Kristensen J.M."/>
            <person name="Kirkegaard R.H."/>
            <person name="Michaelsen T.Y."/>
            <person name="Andersen M.H."/>
            <person name="Karst S.M."/>
            <person name="Dueholm M.S."/>
            <person name="Nielsen P.H."/>
            <person name="Albertsen M."/>
        </authorList>
    </citation>
    <scope>NUCLEOTIDE SEQUENCE</scope>
    <source>
        <strain evidence="2">Skiv_18-Q3-R9-52_MAXAC.067</strain>
    </source>
</reference>
<organism evidence="2 3">
    <name type="scientific">Candidatus Geothrix skivensis</name>
    <dbReference type="NCBI Taxonomy" id="2954439"/>
    <lineage>
        <taxon>Bacteria</taxon>
        <taxon>Pseudomonadati</taxon>
        <taxon>Acidobacteriota</taxon>
        <taxon>Holophagae</taxon>
        <taxon>Holophagales</taxon>
        <taxon>Holophagaceae</taxon>
        <taxon>Geothrix</taxon>
    </lineage>
</organism>
<gene>
    <name evidence="2" type="ORF">IPP58_14045</name>
</gene>
<name>A0A9D7SH48_9BACT</name>
<accession>A0A9D7SH48</accession>
<sequence length="166" mass="16425">MARFSPVFLTLALAAGALAAGDYDSLFGAIKKSWPQYQSVAVVCDTNGSKAALASLTSSAGGMKLLVVDVKGPQDMGKAIAALTNRKPDVVILLSGDHIAGDGSSAAGFLIKRMAEIKIPTAAITEAGAKQGAVLAIGQGTGGKLMSNAKVAAVAGLAVPAGATSI</sequence>
<protein>
    <submittedName>
        <fullName evidence="2">Uncharacterized protein</fullName>
    </submittedName>
</protein>
<evidence type="ECO:0000313" key="3">
    <source>
        <dbReference type="Proteomes" id="UP000886657"/>
    </source>
</evidence>
<feature type="chain" id="PRO_5039061644" evidence="1">
    <location>
        <begin position="20"/>
        <end position="166"/>
    </location>
</feature>
<evidence type="ECO:0000256" key="1">
    <source>
        <dbReference type="SAM" id="SignalP"/>
    </source>
</evidence>
<proteinExistence type="predicted"/>